<name>A0A1L6MUQ3_9BACT</name>
<organism evidence="1 2">
    <name type="scientific">Pajaroellobacter abortibovis</name>
    <dbReference type="NCBI Taxonomy" id="1882918"/>
    <lineage>
        <taxon>Bacteria</taxon>
        <taxon>Pseudomonadati</taxon>
        <taxon>Myxococcota</taxon>
        <taxon>Polyangia</taxon>
        <taxon>Polyangiales</taxon>
        <taxon>Polyangiaceae</taxon>
    </lineage>
</organism>
<evidence type="ECO:0000313" key="1">
    <source>
        <dbReference type="EMBL" id="APR99249.1"/>
    </source>
</evidence>
<keyword evidence="2" id="KW-1185">Reference proteome</keyword>
<gene>
    <name evidence="1" type="ORF">BCY86_00100</name>
</gene>
<dbReference type="KEGG" id="pabo:BCY86_00100"/>
<sequence length="98" mass="11062">MKPHLFLFIGQSYSYLLLCGLMLPEMSYPGGDITQVEKNQTILRCESRKRGLYINLVCAIYEKAHGHLPNAAKDFLQVLDIASKVPSTAAERINWYSA</sequence>
<protein>
    <submittedName>
        <fullName evidence="1">Uncharacterized protein</fullName>
    </submittedName>
</protein>
<dbReference type="Proteomes" id="UP000185544">
    <property type="component" value="Chromosome"/>
</dbReference>
<dbReference type="RefSeq" id="WP_075275883.1">
    <property type="nucleotide sequence ID" value="NZ_CP016908.1"/>
</dbReference>
<dbReference type="EMBL" id="CP016908">
    <property type="protein sequence ID" value="APR99249.1"/>
    <property type="molecule type" value="Genomic_DNA"/>
</dbReference>
<proteinExistence type="predicted"/>
<dbReference type="AlphaFoldDB" id="A0A1L6MUQ3"/>
<accession>A0A1L6MUQ3</accession>
<reference evidence="1 2" key="1">
    <citation type="submission" date="2016-08" db="EMBL/GenBank/DDBJ databases">
        <title>Identification and validation of antigenic proteins from Pajaroellobacter abortibovis using de-novo genome sequence assembly and reverse vaccinology.</title>
        <authorList>
            <person name="Welly B.T."/>
            <person name="Miller M.R."/>
            <person name="Stott J.L."/>
            <person name="Blanchard M.T."/>
            <person name="Islas-Trejo A.D."/>
            <person name="O'Rourke S.M."/>
            <person name="Young A.E."/>
            <person name="Medrano J.F."/>
            <person name="Van Eenennaam A.L."/>
        </authorList>
    </citation>
    <scope>NUCLEOTIDE SEQUENCE [LARGE SCALE GENOMIC DNA]</scope>
    <source>
        <strain evidence="1 2">BTF92-0548A/99-0131</strain>
    </source>
</reference>
<evidence type="ECO:0000313" key="2">
    <source>
        <dbReference type="Proteomes" id="UP000185544"/>
    </source>
</evidence>